<dbReference type="PANTHER" id="PTHR33398:SF1">
    <property type="entry name" value="SMALL RIBOSOMAL SUBUNIT PROTEIN BS20C"/>
    <property type="match status" value="1"/>
</dbReference>
<dbReference type="SUPFAM" id="SSF46992">
    <property type="entry name" value="Ribosomal protein S20"/>
    <property type="match status" value="1"/>
</dbReference>
<keyword evidence="4 8" id="KW-0694">RNA-binding</keyword>
<evidence type="ECO:0000256" key="6">
    <source>
        <dbReference type="ARBA" id="ARBA00023274"/>
    </source>
</evidence>
<dbReference type="EMBL" id="LK028559">
    <property type="protein sequence ID" value="CDR31090.1"/>
    <property type="molecule type" value="Genomic_DNA"/>
</dbReference>
<dbReference type="GO" id="GO:0070181">
    <property type="term" value="F:small ribosomal subunit rRNA binding"/>
    <property type="evidence" value="ECO:0007669"/>
    <property type="project" value="TreeGrafter"/>
</dbReference>
<dbReference type="InterPro" id="IPR002583">
    <property type="entry name" value="Ribosomal_bS20"/>
</dbReference>
<dbReference type="Pfam" id="PF01649">
    <property type="entry name" value="Ribosomal_S20p"/>
    <property type="match status" value="1"/>
</dbReference>
<gene>
    <name evidence="8 9" type="primary">rpsT</name>
    <name evidence="9" type="ORF">Aocu_10170</name>
</gene>
<dbReference type="PANTHER" id="PTHR33398">
    <property type="entry name" value="30S RIBOSOMAL PROTEIN S20"/>
    <property type="match status" value="1"/>
</dbReference>
<dbReference type="NCBIfam" id="TIGR00029">
    <property type="entry name" value="S20"/>
    <property type="match status" value="1"/>
</dbReference>
<dbReference type="STRING" id="35623.Aocu_10170"/>
<reference evidence="10" key="1">
    <citation type="submission" date="2014-05" db="EMBL/GenBank/DDBJ databases">
        <authorList>
            <person name="Kube M."/>
        </authorList>
    </citation>
    <scope>NUCLEOTIDE SEQUENCE [LARGE SCALE GENOMIC DNA]</scope>
</reference>
<accession>A0A061AB14</accession>
<evidence type="ECO:0000256" key="2">
    <source>
        <dbReference type="ARBA" id="ARBA00007634"/>
    </source>
</evidence>
<dbReference type="HOGENOM" id="CLU_160655_0_1_14"/>
<keyword evidence="5 8" id="KW-0689">Ribosomal protein</keyword>
<dbReference type="GO" id="GO:0015935">
    <property type="term" value="C:small ribosomal subunit"/>
    <property type="evidence" value="ECO:0007669"/>
    <property type="project" value="TreeGrafter"/>
</dbReference>
<evidence type="ECO:0000256" key="7">
    <source>
        <dbReference type="ARBA" id="ARBA00035136"/>
    </source>
</evidence>
<dbReference type="GO" id="GO:0006412">
    <property type="term" value="P:translation"/>
    <property type="evidence" value="ECO:0007669"/>
    <property type="project" value="UniProtKB-UniRule"/>
</dbReference>
<keyword evidence="10" id="KW-1185">Reference proteome</keyword>
<dbReference type="FunCoup" id="A0A061AB14">
    <property type="interactions" value="240"/>
</dbReference>
<dbReference type="AlphaFoldDB" id="A0A061AB14"/>
<dbReference type="Proteomes" id="UP000032434">
    <property type="component" value="Chromosome 1"/>
</dbReference>
<evidence type="ECO:0000256" key="8">
    <source>
        <dbReference type="HAMAP-Rule" id="MF_00500"/>
    </source>
</evidence>
<comment type="function">
    <text evidence="1 8">Binds directly to 16S ribosomal RNA.</text>
</comment>
<dbReference type="GO" id="GO:0003735">
    <property type="term" value="F:structural constituent of ribosome"/>
    <property type="evidence" value="ECO:0007669"/>
    <property type="project" value="InterPro"/>
</dbReference>
<dbReference type="OrthoDB" id="9808392at2"/>
<dbReference type="InterPro" id="IPR036510">
    <property type="entry name" value="Ribosomal_bS20_sf"/>
</dbReference>
<dbReference type="HAMAP" id="MF_00500">
    <property type="entry name" value="Ribosomal_bS20"/>
    <property type="match status" value="1"/>
</dbReference>
<comment type="similarity">
    <text evidence="2 8">Belongs to the bacterial ribosomal protein bS20 family.</text>
</comment>
<dbReference type="PATRIC" id="fig|35623.3.peg.1017"/>
<dbReference type="Gene3D" id="1.20.58.110">
    <property type="entry name" value="Ribosomal protein S20"/>
    <property type="match status" value="1"/>
</dbReference>
<proteinExistence type="inferred from homology"/>
<dbReference type="KEGG" id="aoc:Aocu_10170"/>
<evidence type="ECO:0000313" key="10">
    <source>
        <dbReference type="Proteomes" id="UP000032434"/>
    </source>
</evidence>
<evidence type="ECO:0000256" key="1">
    <source>
        <dbReference type="ARBA" id="ARBA00003134"/>
    </source>
</evidence>
<evidence type="ECO:0000313" key="9">
    <source>
        <dbReference type="EMBL" id="CDR31090.1"/>
    </source>
</evidence>
<evidence type="ECO:0000256" key="4">
    <source>
        <dbReference type="ARBA" id="ARBA00022884"/>
    </source>
</evidence>
<organism evidence="9 10">
    <name type="scientific">Acholeplasma oculi</name>
    <dbReference type="NCBI Taxonomy" id="35623"/>
    <lineage>
        <taxon>Bacteria</taxon>
        <taxon>Bacillati</taxon>
        <taxon>Mycoplasmatota</taxon>
        <taxon>Mollicutes</taxon>
        <taxon>Acholeplasmatales</taxon>
        <taxon>Acholeplasmataceae</taxon>
        <taxon>Acholeplasma</taxon>
    </lineage>
</organism>
<evidence type="ECO:0000256" key="3">
    <source>
        <dbReference type="ARBA" id="ARBA00022730"/>
    </source>
</evidence>
<keyword evidence="6 8" id="KW-0687">Ribonucleoprotein</keyword>
<protein>
    <recommendedName>
        <fullName evidence="7 8">Small ribosomal subunit protein bS20</fullName>
    </recommendedName>
</protein>
<keyword evidence="3 8" id="KW-0699">rRNA-binding</keyword>
<name>A0A061AB14_9MOLU</name>
<dbReference type="InParanoid" id="A0A061AB14"/>
<sequence length="86" mass="9463">MANIKSQIKRNLTNEKRHQANVAFKSSYKTAVKAVEAAVAAKDKEKAMSTLSFAHKKLDKGQAKGIFHKNFVARHKAALANLVNSL</sequence>
<dbReference type="GO" id="GO:0005829">
    <property type="term" value="C:cytosol"/>
    <property type="evidence" value="ECO:0007669"/>
    <property type="project" value="TreeGrafter"/>
</dbReference>
<evidence type="ECO:0000256" key="5">
    <source>
        <dbReference type="ARBA" id="ARBA00022980"/>
    </source>
</evidence>
<dbReference type="RefSeq" id="WP_045749545.1">
    <property type="nucleotide sequence ID" value="NZ_FUZK01000001.1"/>
</dbReference>
<dbReference type="FunFam" id="1.20.58.110:FF:000001">
    <property type="entry name" value="30S ribosomal protein S20"/>
    <property type="match status" value="1"/>
</dbReference>